<comment type="caution">
    <text evidence="2">The sequence shown here is derived from an EMBL/GenBank/DDBJ whole genome shotgun (WGS) entry which is preliminary data.</text>
</comment>
<gene>
    <name evidence="2" type="ORF">ENN51_01560</name>
</gene>
<feature type="non-terminal residue" evidence="2">
    <location>
        <position position="102"/>
    </location>
</feature>
<feature type="compositionally biased region" description="Basic and acidic residues" evidence="1">
    <location>
        <begin position="1"/>
        <end position="16"/>
    </location>
</feature>
<proteinExistence type="predicted"/>
<dbReference type="EMBL" id="DSBX01000058">
    <property type="protein sequence ID" value="HDQ98963.1"/>
    <property type="molecule type" value="Genomic_DNA"/>
</dbReference>
<evidence type="ECO:0000313" key="2">
    <source>
        <dbReference type="EMBL" id="HDQ98963.1"/>
    </source>
</evidence>
<name>A0A7V0XEF0_UNCW3</name>
<sequence>MFSDKHRSDRAGENAFRKPSAGTSIPSHAPSLRCALTLFWLLAGIATPLAPARASAKVILPAEETGPMTLNFVQGYRFDPLREQPALPAGLSATEPEGEYGY</sequence>
<protein>
    <submittedName>
        <fullName evidence="2">Uncharacterized protein</fullName>
    </submittedName>
</protein>
<organism evidence="2">
    <name type="scientific">candidate division WOR-3 bacterium</name>
    <dbReference type="NCBI Taxonomy" id="2052148"/>
    <lineage>
        <taxon>Bacteria</taxon>
        <taxon>Bacteria division WOR-3</taxon>
    </lineage>
</organism>
<reference evidence="2" key="1">
    <citation type="journal article" date="2020" name="mSystems">
        <title>Genome- and Community-Level Interaction Insights into Carbon Utilization and Element Cycling Functions of Hydrothermarchaeota in Hydrothermal Sediment.</title>
        <authorList>
            <person name="Zhou Z."/>
            <person name="Liu Y."/>
            <person name="Xu W."/>
            <person name="Pan J."/>
            <person name="Luo Z.H."/>
            <person name="Li M."/>
        </authorList>
    </citation>
    <scope>NUCLEOTIDE SEQUENCE [LARGE SCALE GENOMIC DNA]</scope>
    <source>
        <strain evidence="2">SpSt-1182</strain>
    </source>
</reference>
<accession>A0A7V0XEF0</accession>
<feature type="region of interest" description="Disordered" evidence="1">
    <location>
        <begin position="1"/>
        <end position="28"/>
    </location>
</feature>
<evidence type="ECO:0000256" key="1">
    <source>
        <dbReference type="SAM" id="MobiDB-lite"/>
    </source>
</evidence>
<dbReference type="Proteomes" id="UP000885672">
    <property type="component" value="Unassembled WGS sequence"/>
</dbReference>
<dbReference type="AlphaFoldDB" id="A0A7V0XEF0"/>